<reference evidence="1" key="1">
    <citation type="submission" date="2021-03" db="EMBL/GenBank/DDBJ databases">
        <authorList>
            <consortium name="DOE Joint Genome Institute"/>
            <person name="Ahrendt S."/>
            <person name="Looney B.P."/>
            <person name="Miyauchi S."/>
            <person name="Morin E."/>
            <person name="Drula E."/>
            <person name="Courty P.E."/>
            <person name="Chicoki N."/>
            <person name="Fauchery L."/>
            <person name="Kohler A."/>
            <person name="Kuo A."/>
            <person name="Labutti K."/>
            <person name="Pangilinan J."/>
            <person name="Lipzen A."/>
            <person name="Riley R."/>
            <person name="Andreopoulos W."/>
            <person name="He G."/>
            <person name="Johnson J."/>
            <person name="Barry K.W."/>
            <person name="Grigoriev I.V."/>
            <person name="Nagy L."/>
            <person name="Hibbett D."/>
            <person name="Henrissat B."/>
            <person name="Matheny P.B."/>
            <person name="Labbe J."/>
            <person name="Martin F."/>
        </authorList>
    </citation>
    <scope>NUCLEOTIDE SEQUENCE</scope>
    <source>
        <strain evidence="1">HHB10654</strain>
    </source>
</reference>
<name>A0ACB8TG56_9AGAM</name>
<evidence type="ECO:0000313" key="1">
    <source>
        <dbReference type="EMBL" id="KAI0067426.1"/>
    </source>
</evidence>
<reference evidence="1" key="2">
    <citation type="journal article" date="2022" name="New Phytol.">
        <title>Evolutionary transition to the ectomycorrhizal habit in the genomes of a hyperdiverse lineage of mushroom-forming fungi.</title>
        <authorList>
            <person name="Looney B."/>
            <person name="Miyauchi S."/>
            <person name="Morin E."/>
            <person name="Drula E."/>
            <person name="Courty P.E."/>
            <person name="Kohler A."/>
            <person name="Kuo A."/>
            <person name="LaButti K."/>
            <person name="Pangilinan J."/>
            <person name="Lipzen A."/>
            <person name="Riley R."/>
            <person name="Andreopoulos W."/>
            <person name="He G."/>
            <person name="Johnson J."/>
            <person name="Nolan M."/>
            <person name="Tritt A."/>
            <person name="Barry K.W."/>
            <person name="Grigoriev I.V."/>
            <person name="Nagy L.G."/>
            <person name="Hibbett D."/>
            <person name="Henrissat B."/>
            <person name="Matheny P.B."/>
            <person name="Labbe J."/>
            <person name="Martin F.M."/>
        </authorList>
    </citation>
    <scope>NUCLEOTIDE SEQUENCE</scope>
    <source>
        <strain evidence="1">HHB10654</strain>
    </source>
</reference>
<accession>A0ACB8TG56</accession>
<gene>
    <name evidence="1" type="ORF">BV25DRAFT_1103660</name>
</gene>
<organism evidence="1 2">
    <name type="scientific">Artomyces pyxidatus</name>
    <dbReference type="NCBI Taxonomy" id="48021"/>
    <lineage>
        <taxon>Eukaryota</taxon>
        <taxon>Fungi</taxon>
        <taxon>Dikarya</taxon>
        <taxon>Basidiomycota</taxon>
        <taxon>Agaricomycotina</taxon>
        <taxon>Agaricomycetes</taxon>
        <taxon>Russulales</taxon>
        <taxon>Auriscalpiaceae</taxon>
        <taxon>Artomyces</taxon>
    </lineage>
</organism>
<proteinExistence type="predicted"/>
<protein>
    <submittedName>
        <fullName evidence="1">Uncharacterized protein</fullName>
    </submittedName>
</protein>
<evidence type="ECO:0000313" key="2">
    <source>
        <dbReference type="Proteomes" id="UP000814140"/>
    </source>
</evidence>
<dbReference type="Proteomes" id="UP000814140">
    <property type="component" value="Unassembled WGS sequence"/>
</dbReference>
<dbReference type="EMBL" id="MU277190">
    <property type="protein sequence ID" value="KAI0067426.1"/>
    <property type="molecule type" value="Genomic_DNA"/>
</dbReference>
<keyword evidence="2" id="KW-1185">Reference proteome</keyword>
<comment type="caution">
    <text evidence="1">The sequence shown here is derived from an EMBL/GenBank/DDBJ whole genome shotgun (WGS) entry which is preliminary data.</text>
</comment>
<sequence>MQPPPHATPNPFTLQSATWNVPSVPTAATKATVAYVRAPDAHTEERSSPAGHPGTPVISSQEASVPPEASKPSLLSVSVDDDKDLDFDSLELVYPEDDSNDAPLPESDLVAQSGTISHGEASSSRDENPSIEEAPSVMELPDGWDSDLSDLTVLTDSGESEIDSEVEEELFPARTGLKIRIKIPPGFSFDTLGPSPSRVCHLKRCGRVLETGSRWKLCESCRAKFRQYQRARLNIQRPYKDKATAGNIVPGPNVDQNRSSLGERSKDSQSDVPRECSRRACRRLLPPVEQYRWKLCEKCHLRGHFGYKRRRAVGLLHPEVGQEAGVVRGGLAQHIIQMFNKQKAKREEHERGGVCGTS</sequence>